<evidence type="ECO:0000256" key="1">
    <source>
        <dbReference type="SAM" id="MobiDB-lite"/>
    </source>
</evidence>
<comment type="caution">
    <text evidence="2">The sequence shown here is derived from an EMBL/GenBank/DDBJ whole genome shotgun (WGS) entry which is preliminary data.</text>
</comment>
<gene>
    <name evidence="2" type="ORF">B0H66DRAFT_533511</name>
</gene>
<accession>A0AAE0M534</accession>
<evidence type="ECO:0000313" key="3">
    <source>
        <dbReference type="Proteomes" id="UP001283341"/>
    </source>
</evidence>
<sequence length="294" mass="33546">MTVTVQTVGRRIRERAYGWGQGKYQYQRPFEKSPAGGHNWLEGEIAFLKPYDQFNQEDLETLIQPCEGKKYGYLPPKATGHPVIILRRLSETSTHVLVVPVSAYRSDASNNFLPPWKQRFHECKRPEDFRAFGTCERPNNQYPPLFLENNLQMPKPRASWVWVQSGWVVPLTVIGYFDKSNEILRMRANSLADLRAHMRAKCKRWKECEWKLEDHERVATGVGPTPPTEKANWRPNGQPQPKPTTTTTKSISWTQRAASPGGAAPTATSTWQTPAASCRQAHLTEASWRQSGGW</sequence>
<organism evidence="2 3">
    <name type="scientific">Apodospora peruviana</name>
    <dbReference type="NCBI Taxonomy" id="516989"/>
    <lineage>
        <taxon>Eukaryota</taxon>
        <taxon>Fungi</taxon>
        <taxon>Dikarya</taxon>
        <taxon>Ascomycota</taxon>
        <taxon>Pezizomycotina</taxon>
        <taxon>Sordariomycetes</taxon>
        <taxon>Sordariomycetidae</taxon>
        <taxon>Sordariales</taxon>
        <taxon>Lasiosphaeriaceae</taxon>
        <taxon>Apodospora</taxon>
    </lineage>
</organism>
<feature type="compositionally biased region" description="Low complexity" evidence="1">
    <location>
        <begin position="257"/>
        <end position="270"/>
    </location>
</feature>
<protein>
    <submittedName>
        <fullName evidence="2">Uncharacterized protein</fullName>
    </submittedName>
</protein>
<dbReference type="EMBL" id="JAUEDM010000004">
    <property type="protein sequence ID" value="KAK3319008.1"/>
    <property type="molecule type" value="Genomic_DNA"/>
</dbReference>
<reference evidence="2" key="1">
    <citation type="journal article" date="2023" name="Mol. Phylogenet. Evol.">
        <title>Genome-scale phylogeny and comparative genomics of the fungal order Sordariales.</title>
        <authorList>
            <person name="Hensen N."/>
            <person name="Bonometti L."/>
            <person name="Westerberg I."/>
            <person name="Brannstrom I.O."/>
            <person name="Guillou S."/>
            <person name="Cros-Aarteil S."/>
            <person name="Calhoun S."/>
            <person name="Haridas S."/>
            <person name="Kuo A."/>
            <person name="Mondo S."/>
            <person name="Pangilinan J."/>
            <person name="Riley R."/>
            <person name="LaButti K."/>
            <person name="Andreopoulos B."/>
            <person name="Lipzen A."/>
            <person name="Chen C."/>
            <person name="Yan M."/>
            <person name="Daum C."/>
            <person name="Ng V."/>
            <person name="Clum A."/>
            <person name="Steindorff A."/>
            <person name="Ohm R.A."/>
            <person name="Martin F."/>
            <person name="Silar P."/>
            <person name="Natvig D.O."/>
            <person name="Lalanne C."/>
            <person name="Gautier V."/>
            <person name="Ament-Velasquez S.L."/>
            <person name="Kruys A."/>
            <person name="Hutchinson M.I."/>
            <person name="Powell A.J."/>
            <person name="Barry K."/>
            <person name="Miller A.N."/>
            <person name="Grigoriev I.V."/>
            <person name="Debuchy R."/>
            <person name="Gladieux P."/>
            <person name="Hiltunen Thoren M."/>
            <person name="Johannesson H."/>
        </authorList>
    </citation>
    <scope>NUCLEOTIDE SEQUENCE</scope>
    <source>
        <strain evidence="2">CBS 118394</strain>
    </source>
</reference>
<reference evidence="2" key="2">
    <citation type="submission" date="2023-06" db="EMBL/GenBank/DDBJ databases">
        <authorList>
            <consortium name="Lawrence Berkeley National Laboratory"/>
            <person name="Haridas S."/>
            <person name="Hensen N."/>
            <person name="Bonometti L."/>
            <person name="Westerberg I."/>
            <person name="Brannstrom I.O."/>
            <person name="Guillou S."/>
            <person name="Cros-Aarteil S."/>
            <person name="Calhoun S."/>
            <person name="Kuo A."/>
            <person name="Mondo S."/>
            <person name="Pangilinan J."/>
            <person name="Riley R."/>
            <person name="Labutti K."/>
            <person name="Andreopoulos B."/>
            <person name="Lipzen A."/>
            <person name="Chen C."/>
            <person name="Yanf M."/>
            <person name="Daum C."/>
            <person name="Ng V."/>
            <person name="Clum A."/>
            <person name="Steindorff A."/>
            <person name="Ohm R."/>
            <person name="Martin F."/>
            <person name="Silar P."/>
            <person name="Natvig D."/>
            <person name="Lalanne C."/>
            <person name="Gautier V."/>
            <person name="Ament-Velasquez S.L."/>
            <person name="Kruys A."/>
            <person name="Hutchinson M.I."/>
            <person name="Powell A.J."/>
            <person name="Barry K."/>
            <person name="Miller A.N."/>
            <person name="Grigoriev I.V."/>
            <person name="Debuchy R."/>
            <person name="Gladieux P."/>
            <person name="Thoren M.H."/>
            <person name="Johannesson H."/>
        </authorList>
    </citation>
    <scope>NUCLEOTIDE SEQUENCE</scope>
    <source>
        <strain evidence="2">CBS 118394</strain>
    </source>
</reference>
<proteinExistence type="predicted"/>
<dbReference type="AlphaFoldDB" id="A0AAE0M534"/>
<evidence type="ECO:0000313" key="2">
    <source>
        <dbReference type="EMBL" id="KAK3319008.1"/>
    </source>
</evidence>
<name>A0AAE0M534_9PEZI</name>
<keyword evidence="3" id="KW-1185">Reference proteome</keyword>
<feature type="region of interest" description="Disordered" evidence="1">
    <location>
        <begin position="219"/>
        <end position="276"/>
    </location>
</feature>
<dbReference type="Proteomes" id="UP001283341">
    <property type="component" value="Unassembled WGS sequence"/>
</dbReference>